<evidence type="ECO:0000313" key="1">
    <source>
        <dbReference type="EMBL" id="GAF26816.1"/>
    </source>
</evidence>
<protein>
    <submittedName>
        <fullName evidence="1">Isocitrate/isopropylmalate dehydrogenase</fullName>
    </submittedName>
</protein>
<dbReference type="AlphaFoldDB" id="A0A0S6UHE5"/>
<dbReference type="Pfam" id="PF14035">
    <property type="entry name" value="YlzJ"/>
    <property type="match status" value="1"/>
</dbReference>
<proteinExistence type="predicted"/>
<dbReference type="RefSeq" id="WP_025774534.1">
    <property type="nucleotide sequence ID" value="NZ_DF238840.1"/>
</dbReference>
<organism evidence="1">
    <name type="scientific">Moorella thermoacetica Y72</name>
    <dbReference type="NCBI Taxonomy" id="1325331"/>
    <lineage>
        <taxon>Bacteria</taxon>
        <taxon>Bacillati</taxon>
        <taxon>Bacillota</taxon>
        <taxon>Clostridia</taxon>
        <taxon>Neomoorellales</taxon>
        <taxon>Neomoorellaceae</taxon>
        <taxon>Neomoorella</taxon>
    </lineage>
</organism>
<dbReference type="EMBL" id="DF238840">
    <property type="protein sequence ID" value="GAF26816.1"/>
    <property type="molecule type" value="Genomic_DNA"/>
</dbReference>
<gene>
    <name evidence="1" type="ORF">MTY_2156</name>
</gene>
<sequence>MYVYSPLPPELIWEGMDDFCPQRQEFRVGRLTLEIEPLGFNQARITRLLSTDPADYLYSPYQPGCIISFAPKSIIDPRSLDNIKPAGL</sequence>
<name>A0A0S6UHE5_NEOTH</name>
<reference evidence="1" key="1">
    <citation type="journal article" date="2014" name="Gene">
        <title>Genome-guided analysis of transformation efficiency and carbon dioxide assimilation by Moorella thermoacetica Y72.</title>
        <authorList>
            <person name="Tsukahara K."/>
            <person name="Kita A."/>
            <person name="Nakashimada Y."/>
            <person name="Hoshino T."/>
            <person name="Murakami K."/>
        </authorList>
    </citation>
    <scope>NUCLEOTIDE SEQUENCE [LARGE SCALE GENOMIC DNA]</scope>
    <source>
        <strain evidence="1">Y72</strain>
    </source>
</reference>
<dbReference type="Proteomes" id="UP000063718">
    <property type="component" value="Unassembled WGS sequence"/>
</dbReference>
<dbReference type="InterPro" id="IPR025619">
    <property type="entry name" value="YlzJ"/>
</dbReference>
<accession>A0A0S6UHE5</accession>